<dbReference type="InterPro" id="IPR009057">
    <property type="entry name" value="Homeodomain-like_sf"/>
</dbReference>
<dbReference type="Gene3D" id="1.10.10.60">
    <property type="entry name" value="Homeodomain-like"/>
    <property type="match status" value="2"/>
</dbReference>
<dbReference type="EMBL" id="CABFNB010000125">
    <property type="protein sequence ID" value="VTZ64303.1"/>
    <property type="molecule type" value="Genomic_DNA"/>
</dbReference>
<keyword evidence="2" id="KW-0238">DNA-binding</keyword>
<dbReference type="PRINTS" id="PR00032">
    <property type="entry name" value="HTHARAC"/>
</dbReference>
<dbReference type="AlphaFoldDB" id="A0A508X8V3"/>
<evidence type="ECO:0000313" key="5">
    <source>
        <dbReference type="EMBL" id="VTZ64303.1"/>
    </source>
</evidence>
<protein>
    <submittedName>
        <fullName evidence="5">Helix-turn-helix-domain containing protein AraC type</fullName>
    </submittedName>
</protein>
<evidence type="ECO:0000256" key="1">
    <source>
        <dbReference type="ARBA" id="ARBA00023015"/>
    </source>
</evidence>
<evidence type="ECO:0000313" key="6">
    <source>
        <dbReference type="Proteomes" id="UP000507954"/>
    </source>
</evidence>
<dbReference type="GO" id="GO:0003700">
    <property type="term" value="F:DNA-binding transcription factor activity"/>
    <property type="evidence" value="ECO:0007669"/>
    <property type="project" value="InterPro"/>
</dbReference>
<proteinExistence type="predicted"/>
<reference evidence="5 6" key="1">
    <citation type="submission" date="2019-06" db="EMBL/GenBank/DDBJ databases">
        <authorList>
            <person name="Le Quere A."/>
            <person name="Colella S."/>
        </authorList>
    </citation>
    <scope>NUCLEOTIDE SEQUENCE [LARGE SCALE GENOMIC DNA]</scope>
    <source>
        <strain evidence="5">EmedicaeMD41</strain>
    </source>
</reference>
<dbReference type="SMART" id="SM00342">
    <property type="entry name" value="HTH_ARAC"/>
    <property type="match status" value="1"/>
</dbReference>
<sequence>MRGGRANCDGAFWRLRGLGLAKTGRFHMSFRPLLGNGRIRTAGERLAKPLTASWANSSIIFDRRRWACREAEMRWTAPHHLFVLTERGGTSQTLIRSDGSLYQGRDGPGALTFVPAGTERLGAYRDVDLTYSALWIDPRSIPPGSDHLKNLPVLINKSDFVTEALLKSLSCEISRGHAPDTAYMEHLVALIALRIRSVFDEPVKVIRHGSLGGAVVKRVRDYIDAHLDGDISLGELAHVAGVAADSFARRFKATTGLAPYAYVIEERVRRAESLLHETDIALSEIALNCGFSSQSHFTATFKRLRGITPRAYRSDVIPEF</sequence>
<evidence type="ECO:0000256" key="3">
    <source>
        <dbReference type="ARBA" id="ARBA00023163"/>
    </source>
</evidence>
<dbReference type="InterPro" id="IPR018062">
    <property type="entry name" value="HTH_AraC-typ_CS"/>
</dbReference>
<dbReference type="Pfam" id="PF12833">
    <property type="entry name" value="HTH_18"/>
    <property type="match status" value="1"/>
</dbReference>
<gene>
    <name evidence="5" type="ORF">EMEDMD4_570183</name>
</gene>
<keyword evidence="3" id="KW-0804">Transcription</keyword>
<dbReference type="SUPFAM" id="SSF46689">
    <property type="entry name" value="Homeodomain-like"/>
    <property type="match status" value="2"/>
</dbReference>
<dbReference type="PROSITE" id="PS00041">
    <property type="entry name" value="HTH_ARAC_FAMILY_1"/>
    <property type="match status" value="1"/>
</dbReference>
<dbReference type="Proteomes" id="UP000507954">
    <property type="component" value="Unassembled WGS sequence"/>
</dbReference>
<dbReference type="PROSITE" id="PS01124">
    <property type="entry name" value="HTH_ARAC_FAMILY_2"/>
    <property type="match status" value="1"/>
</dbReference>
<dbReference type="GO" id="GO:0043565">
    <property type="term" value="F:sequence-specific DNA binding"/>
    <property type="evidence" value="ECO:0007669"/>
    <property type="project" value="InterPro"/>
</dbReference>
<organism evidence="5 6">
    <name type="scientific">Sinorhizobium medicae</name>
    <dbReference type="NCBI Taxonomy" id="110321"/>
    <lineage>
        <taxon>Bacteria</taxon>
        <taxon>Pseudomonadati</taxon>
        <taxon>Pseudomonadota</taxon>
        <taxon>Alphaproteobacteria</taxon>
        <taxon>Hyphomicrobiales</taxon>
        <taxon>Rhizobiaceae</taxon>
        <taxon>Sinorhizobium/Ensifer group</taxon>
        <taxon>Sinorhizobium</taxon>
    </lineage>
</organism>
<dbReference type="InterPro" id="IPR020449">
    <property type="entry name" value="Tscrpt_reg_AraC-type_HTH"/>
</dbReference>
<dbReference type="InterPro" id="IPR018060">
    <property type="entry name" value="HTH_AraC"/>
</dbReference>
<feature type="domain" description="HTH araC/xylS-type" evidence="4">
    <location>
        <begin position="217"/>
        <end position="315"/>
    </location>
</feature>
<accession>A0A508X8V3</accession>
<name>A0A508X8V3_9HYPH</name>
<evidence type="ECO:0000259" key="4">
    <source>
        <dbReference type="PROSITE" id="PS01124"/>
    </source>
</evidence>
<keyword evidence="1" id="KW-0805">Transcription regulation</keyword>
<dbReference type="PANTHER" id="PTHR46796:SF6">
    <property type="entry name" value="ARAC SUBFAMILY"/>
    <property type="match status" value="1"/>
</dbReference>
<dbReference type="InterPro" id="IPR050204">
    <property type="entry name" value="AraC_XylS_family_regulators"/>
</dbReference>
<evidence type="ECO:0000256" key="2">
    <source>
        <dbReference type="ARBA" id="ARBA00023125"/>
    </source>
</evidence>
<dbReference type="PANTHER" id="PTHR46796">
    <property type="entry name" value="HTH-TYPE TRANSCRIPTIONAL ACTIVATOR RHAS-RELATED"/>
    <property type="match status" value="1"/>
</dbReference>